<evidence type="ECO:0000256" key="2">
    <source>
        <dbReference type="ARBA" id="ARBA00010663"/>
    </source>
</evidence>
<dbReference type="InterPro" id="IPR017452">
    <property type="entry name" value="GPCR_Rhodpsn_7TM"/>
</dbReference>
<feature type="transmembrane region" description="Helical" evidence="12">
    <location>
        <begin position="71"/>
        <end position="91"/>
    </location>
</feature>
<feature type="transmembrane region" description="Helical" evidence="12">
    <location>
        <begin position="103"/>
        <end position="128"/>
    </location>
</feature>
<keyword evidence="10 11" id="KW-0807">Transducer</keyword>
<organism evidence="14 15">
    <name type="scientific">Caenorhabditis auriculariae</name>
    <dbReference type="NCBI Taxonomy" id="2777116"/>
    <lineage>
        <taxon>Eukaryota</taxon>
        <taxon>Metazoa</taxon>
        <taxon>Ecdysozoa</taxon>
        <taxon>Nematoda</taxon>
        <taxon>Chromadorea</taxon>
        <taxon>Rhabditida</taxon>
        <taxon>Rhabditina</taxon>
        <taxon>Rhabditomorpha</taxon>
        <taxon>Rhabditoidea</taxon>
        <taxon>Rhabditidae</taxon>
        <taxon>Peloderinae</taxon>
        <taxon>Caenorhabditis</taxon>
    </lineage>
</organism>
<proteinExistence type="inferred from homology"/>
<feature type="transmembrane region" description="Helical" evidence="12">
    <location>
        <begin position="182"/>
        <end position="200"/>
    </location>
</feature>
<reference evidence="14" key="1">
    <citation type="submission" date="2020-10" db="EMBL/GenBank/DDBJ databases">
        <authorList>
            <person name="Kikuchi T."/>
        </authorList>
    </citation>
    <scope>NUCLEOTIDE SEQUENCE</scope>
    <source>
        <strain evidence="14">NKZ352</strain>
    </source>
</reference>
<evidence type="ECO:0000256" key="9">
    <source>
        <dbReference type="ARBA" id="ARBA00023170"/>
    </source>
</evidence>
<evidence type="ECO:0000256" key="3">
    <source>
        <dbReference type="ARBA" id="ARBA00022614"/>
    </source>
</evidence>
<dbReference type="PANTHER" id="PTHR24235:SF9">
    <property type="entry name" value="G-PROTEIN COUPLED RECEPTORS FAMILY 1 PROFILE DOMAIN-CONTAINING PROTEIN"/>
    <property type="match status" value="1"/>
</dbReference>
<evidence type="ECO:0000256" key="10">
    <source>
        <dbReference type="ARBA" id="ARBA00023224"/>
    </source>
</evidence>
<evidence type="ECO:0000256" key="8">
    <source>
        <dbReference type="ARBA" id="ARBA00023136"/>
    </source>
</evidence>
<dbReference type="InterPro" id="IPR003591">
    <property type="entry name" value="Leu-rich_rpt_typical-subtyp"/>
</dbReference>
<evidence type="ECO:0000256" key="1">
    <source>
        <dbReference type="ARBA" id="ARBA00004141"/>
    </source>
</evidence>
<feature type="transmembrane region" description="Helical" evidence="12">
    <location>
        <begin position="140"/>
        <end position="161"/>
    </location>
</feature>
<comment type="subcellular location">
    <subcellularLocation>
        <location evidence="1">Membrane</location>
        <topology evidence="1">Multi-pass membrane protein</topology>
    </subcellularLocation>
</comment>
<evidence type="ECO:0000313" key="14">
    <source>
        <dbReference type="EMBL" id="CAD6191299.1"/>
    </source>
</evidence>
<dbReference type="Proteomes" id="UP000835052">
    <property type="component" value="Unassembled WGS sequence"/>
</dbReference>
<protein>
    <recommendedName>
        <fullName evidence="13">G-protein coupled receptors family 1 profile domain-containing protein</fullName>
    </recommendedName>
</protein>
<dbReference type="AlphaFoldDB" id="A0A8S1H6J6"/>
<dbReference type="GO" id="GO:0042923">
    <property type="term" value="F:neuropeptide binding"/>
    <property type="evidence" value="ECO:0007669"/>
    <property type="project" value="TreeGrafter"/>
</dbReference>
<dbReference type="Gene3D" id="3.80.10.10">
    <property type="entry name" value="Ribonuclease Inhibitor"/>
    <property type="match status" value="2"/>
</dbReference>
<evidence type="ECO:0000256" key="6">
    <source>
        <dbReference type="ARBA" id="ARBA00022989"/>
    </source>
</evidence>
<dbReference type="CDD" id="cd15203">
    <property type="entry name" value="7tmA_NPYR-like"/>
    <property type="match status" value="1"/>
</dbReference>
<keyword evidence="4 11" id="KW-0812">Transmembrane</keyword>
<feature type="transmembrane region" description="Helical" evidence="12">
    <location>
        <begin position="228"/>
        <end position="252"/>
    </location>
</feature>
<dbReference type="Gene3D" id="1.20.1070.10">
    <property type="entry name" value="Rhodopsin 7-helix transmembrane proteins"/>
    <property type="match status" value="1"/>
</dbReference>
<dbReference type="PRINTS" id="PR01012">
    <property type="entry name" value="NRPEPTIDEYR"/>
</dbReference>
<feature type="transmembrane region" description="Helical" evidence="12">
    <location>
        <begin position="311"/>
        <end position="332"/>
    </location>
</feature>
<dbReference type="PROSITE" id="PS00237">
    <property type="entry name" value="G_PROTEIN_RECEP_F1_1"/>
    <property type="match status" value="1"/>
</dbReference>
<evidence type="ECO:0000256" key="12">
    <source>
        <dbReference type="SAM" id="Phobius"/>
    </source>
</evidence>
<dbReference type="OrthoDB" id="9046662at2759"/>
<dbReference type="PROSITE" id="PS50262">
    <property type="entry name" value="G_PROTEIN_RECEP_F1_2"/>
    <property type="match status" value="1"/>
</dbReference>
<evidence type="ECO:0000256" key="4">
    <source>
        <dbReference type="ARBA" id="ARBA00022692"/>
    </source>
</evidence>
<dbReference type="GO" id="GO:0043005">
    <property type="term" value="C:neuron projection"/>
    <property type="evidence" value="ECO:0007669"/>
    <property type="project" value="TreeGrafter"/>
</dbReference>
<dbReference type="InterPro" id="IPR001611">
    <property type="entry name" value="Leu-rich_rpt"/>
</dbReference>
<dbReference type="PROSITE" id="PS51450">
    <property type="entry name" value="LRR"/>
    <property type="match status" value="1"/>
</dbReference>
<keyword evidence="15" id="KW-1185">Reference proteome</keyword>
<evidence type="ECO:0000313" key="15">
    <source>
        <dbReference type="Proteomes" id="UP000835052"/>
    </source>
</evidence>
<evidence type="ECO:0000256" key="11">
    <source>
        <dbReference type="RuleBase" id="RU000688"/>
    </source>
</evidence>
<dbReference type="PANTHER" id="PTHR24235">
    <property type="entry name" value="NEUROPEPTIDE Y RECEPTOR"/>
    <property type="match status" value="1"/>
</dbReference>
<accession>A0A8S1H6J6</accession>
<keyword evidence="6 12" id="KW-1133">Transmembrane helix</keyword>
<dbReference type="SMART" id="SM01381">
    <property type="entry name" value="7TM_GPCR_Srsx"/>
    <property type="match status" value="1"/>
</dbReference>
<dbReference type="SUPFAM" id="SSF52058">
    <property type="entry name" value="L domain-like"/>
    <property type="match status" value="1"/>
</dbReference>
<comment type="similarity">
    <text evidence="2 11">Belongs to the G-protein coupled receptor 1 family.</text>
</comment>
<name>A0A8S1H6J6_9PELO</name>
<evidence type="ECO:0000256" key="5">
    <source>
        <dbReference type="ARBA" id="ARBA00022737"/>
    </source>
</evidence>
<dbReference type="SUPFAM" id="SSF81321">
    <property type="entry name" value="Family A G protein-coupled receptor-like"/>
    <property type="match status" value="1"/>
</dbReference>
<dbReference type="InterPro" id="IPR032675">
    <property type="entry name" value="LRR_dom_sf"/>
</dbReference>
<keyword evidence="3" id="KW-0433">Leucine-rich repeat</keyword>
<feature type="domain" description="G-protein coupled receptors family 1 profile" evidence="13">
    <location>
        <begin position="82"/>
        <end position="374"/>
    </location>
</feature>
<evidence type="ECO:0000259" key="13">
    <source>
        <dbReference type="PROSITE" id="PS50262"/>
    </source>
</evidence>
<dbReference type="Pfam" id="PF00001">
    <property type="entry name" value="7tm_1"/>
    <property type="match status" value="1"/>
</dbReference>
<evidence type="ECO:0000256" key="7">
    <source>
        <dbReference type="ARBA" id="ARBA00023040"/>
    </source>
</evidence>
<dbReference type="InterPro" id="IPR000611">
    <property type="entry name" value="NPY_rcpt"/>
</dbReference>
<comment type="caution">
    <text evidence="14">The sequence shown here is derived from an EMBL/GenBank/DDBJ whole genome shotgun (WGS) entry which is preliminary data.</text>
</comment>
<dbReference type="GO" id="GO:0004983">
    <property type="term" value="F:neuropeptide Y receptor activity"/>
    <property type="evidence" value="ECO:0007669"/>
    <property type="project" value="InterPro"/>
</dbReference>
<keyword evidence="7 11" id="KW-0297">G-protein coupled receptor</keyword>
<dbReference type="SMART" id="SM00369">
    <property type="entry name" value="LRR_TYP"/>
    <property type="match status" value="7"/>
</dbReference>
<dbReference type="EMBL" id="CAJGYM010000020">
    <property type="protein sequence ID" value="CAD6191299.1"/>
    <property type="molecule type" value="Genomic_DNA"/>
</dbReference>
<dbReference type="PRINTS" id="PR00237">
    <property type="entry name" value="GPCRRHODOPSN"/>
</dbReference>
<keyword evidence="9 11" id="KW-0675">Receptor</keyword>
<sequence>MSYGTARGDQADLALRLMRKNPEVSRFTNEIRRKLFQLREMNNLTETCRRYVDEHPDLTNEPSVLVPISVLYLHIFVLGIFGNLAVLYLTMRNRQLQTVQNIFILNLAASDVLMCLTSLPITLITNVYKTWLFASPVCKLLPLVQGASIFVSTFSLAAIALDRYNLVVRPHRIPLTSRGASMVALSLWVISVVVCMPYGWYMDVIKIPGLCGVFCTEKWPLAEVRKGYAFMVLITQFLFPFTTMAFCYYAIFSRLQHRAEKKLKKISERTQLLENSTTAAVVNTVVQDVSKTHSASEGNQRILVLAQQRRTTTILASMVLFFGLTWLPHNVVTLMIEYDEFFFHTNEGVDHTYMISTSVHLISMLNNVSNPFLYAWLNPVFREILLKTIKGSNSKSSLKQNTILKVYEFRDVDGHDFVGAKNRYALKNSGVPKNYAHLQIGLLQPPMRQLFLLLLLAASLAFVLAQTFSCAPRCQCYADPEHPSYMHLVCKWDQLNTTNLNSLPRPDLVRTLTIRCPHQYRKPSTPHAGMFQGLQNLERLELDRCQISYLPEALFAGLGQLYSLIVRNANMTDIPRELFAHVPNLMTLDLSGNKLRIEPYSLRYLSNLVHLDLSENDIAFLTNTLIPLTMLRVVTIDRNKITNIDFRRLPEELTDLSLRNNWISTIHYVPNSARHLRRLDLAGNRLEFFAGAGSSAYINVLPASLRFVDLSSNKINFLHESAMQHMQKMAVLDLQNNSLREVKMENLLGSKVSLRVYLSKNPLRCHCNIRWMLHATEKLSPTVADVSTVTCESIVDPSRVSLLTLADARNELLCKYKNICEAECPCCSAVECPCRRDCPPPCQCLRSANTASTKVCLQKCF</sequence>
<keyword evidence="5" id="KW-0677">Repeat</keyword>
<dbReference type="GO" id="GO:0005886">
    <property type="term" value="C:plasma membrane"/>
    <property type="evidence" value="ECO:0007669"/>
    <property type="project" value="TreeGrafter"/>
</dbReference>
<dbReference type="InterPro" id="IPR000276">
    <property type="entry name" value="GPCR_Rhodpsn"/>
</dbReference>
<keyword evidence="8 12" id="KW-0472">Membrane</keyword>
<dbReference type="Pfam" id="PF13855">
    <property type="entry name" value="LRR_8"/>
    <property type="match status" value="1"/>
</dbReference>
<gene>
    <name evidence="14" type="ORF">CAUJ_LOCUS7218</name>
</gene>